<gene>
    <name evidence="3" type="ORF">TRAPUB_6907</name>
</gene>
<dbReference type="Proteomes" id="UP000184267">
    <property type="component" value="Unassembled WGS sequence"/>
</dbReference>
<dbReference type="EMBL" id="MNAD01001663">
    <property type="protein sequence ID" value="OJT02565.1"/>
    <property type="molecule type" value="Genomic_DNA"/>
</dbReference>
<dbReference type="STRING" id="154538.A0A1M2V4M9"/>
<accession>A0A1M2V4M9</accession>
<reference evidence="3 4" key="1">
    <citation type="submission" date="2016-10" db="EMBL/GenBank/DDBJ databases">
        <title>Genome sequence of the basidiomycete white-rot fungus Trametes pubescens.</title>
        <authorList>
            <person name="Makela M.R."/>
            <person name="Granchi Z."/>
            <person name="Peng M."/>
            <person name="De Vries R.P."/>
            <person name="Grigoriev I."/>
            <person name="Riley R."/>
            <person name="Hilden K."/>
        </authorList>
    </citation>
    <scope>NUCLEOTIDE SEQUENCE [LARGE SCALE GENOMIC DNA]</scope>
    <source>
        <strain evidence="3 4">FBCC735</strain>
    </source>
</reference>
<feature type="compositionally biased region" description="Acidic residues" evidence="1">
    <location>
        <begin position="96"/>
        <end position="119"/>
    </location>
</feature>
<feature type="region of interest" description="Disordered" evidence="1">
    <location>
        <begin position="258"/>
        <end position="281"/>
    </location>
</feature>
<dbReference type="Pfam" id="PF26609">
    <property type="entry name" value="DUF8191"/>
    <property type="match status" value="1"/>
</dbReference>
<feature type="domain" description="DUF8191" evidence="2">
    <location>
        <begin position="172"/>
        <end position="255"/>
    </location>
</feature>
<sequence length="281" mass="32040">MTCLLEWFKTAPPGEDDMLEEDFPGAVLFRKKTCPCCRATVTTRPIPLYLVKSLASALDKSKAPAGAVRASPPPDDGDPWAGIFRNPTEFEGYWSTDDDDEGEDMDDDDDDDHEDYEYDAEDGYWSLDGYGTAEDEEGYDGPYVPARWTPPSAHVSADDYPFLDADSEEFKMLRRGATLQMIELFQMSYAHDTGLTAVVEEDNVVYLGWNVELHPDDETGEEYMDWALADMYDRPERWRMIHDALDGSWVAHRLVPRDEAEEPYDNTDSEMWTAESEDEDM</sequence>
<dbReference type="InterPro" id="IPR058504">
    <property type="entry name" value="DUF8191"/>
</dbReference>
<evidence type="ECO:0000313" key="3">
    <source>
        <dbReference type="EMBL" id="OJT02565.1"/>
    </source>
</evidence>
<feature type="compositionally biased region" description="Acidic residues" evidence="1">
    <location>
        <begin position="259"/>
        <end position="268"/>
    </location>
</feature>
<protein>
    <recommendedName>
        <fullName evidence="2">DUF8191 domain-containing protein</fullName>
    </recommendedName>
</protein>
<evidence type="ECO:0000256" key="1">
    <source>
        <dbReference type="SAM" id="MobiDB-lite"/>
    </source>
</evidence>
<organism evidence="3 4">
    <name type="scientific">Trametes pubescens</name>
    <name type="common">White-rot fungus</name>
    <dbReference type="NCBI Taxonomy" id="154538"/>
    <lineage>
        <taxon>Eukaryota</taxon>
        <taxon>Fungi</taxon>
        <taxon>Dikarya</taxon>
        <taxon>Basidiomycota</taxon>
        <taxon>Agaricomycotina</taxon>
        <taxon>Agaricomycetes</taxon>
        <taxon>Polyporales</taxon>
        <taxon>Polyporaceae</taxon>
        <taxon>Trametes</taxon>
    </lineage>
</organism>
<dbReference type="AlphaFoldDB" id="A0A1M2V4M9"/>
<evidence type="ECO:0000313" key="4">
    <source>
        <dbReference type="Proteomes" id="UP000184267"/>
    </source>
</evidence>
<dbReference type="OrthoDB" id="6105938at2759"/>
<comment type="caution">
    <text evidence="3">The sequence shown here is derived from an EMBL/GenBank/DDBJ whole genome shotgun (WGS) entry which is preliminary data.</text>
</comment>
<proteinExistence type="predicted"/>
<keyword evidence="4" id="KW-1185">Reference proteome</keyword>
<feature type="region of interest" description="Disordered" evidence="1">
    <location>
        <begin position="90"/>
        <end position="119"/>
    </location>
</feature>
<evidence type="ECO:0000259" key="2">
    <source>
        <dbReference type="Pfam" id="PF26609"/>
    </source>
</evidence>
<name>A0A1M2V4M9_TRAPU</name>